<dbReference type="Proteomes" id="UP000294530">
    <property type="component" value="Unassembled WGS sequence"/>
</dbReference>
<keyword evidence="13" id="KW-1185">Reference proteome</keyword>
<evidence type="ECO:0000313" key="12">
    <source>
        <dbReference type="EMBL" id="TDH67081.1"/>
    </source>
</evidence>
<dbReference type="Pfam" id="PF10290">
    <property type="entry name" value="YJL171C_Tos1_N"/>
    <property type="match status" value="1"/>
</dbReference>
<reference evidence="12 13" key="1">
    <citation type="journal article" date="2021" name="Genome Biol.">
        <title>AFLAP: assembly-free linkage analysis pipeline using k-mers from genome sequencing data.</title>
        <authorList>
            <person name="Fletcher K."/>
            <person name="Zhang L."/>
            <person name="Gil J."/>
            <person name="Han R."/>
            <person name="Cavanaugh K."/>
            <person name="Michelmore R."/>
        </authorList>
    </citation>
    <scope>NUCLEOTIDE SEQUENCE [LARGE SCALE GENOMIC DNA]</scope>
    <source>
        <strain evidence="12 13">SF5</strain>
    </source>
</reference>
<dbReference type="Gene3D" id="2.60.110.10">
    <property type="entry name" value="Thaumatin"/>
    <property type="match status" value="1"/>
</dbReference>
<dbReference type="GO" id="GO:0071555">
    <property type="term" value="P:cell wall organization"/>
    <property type="evidence" value="ECO:0007669"/>
    <property type="project" value="UniProtKB-KW"/>
</dbReference>
<proteinExistence type="inferred from homology"/>
<dbReference type="EMBL" id="SHOA02000006">
    <property type="protein sequence ID" value="TDH67081.1"/>
    <property type="molecule type" value="Genomic_DNA"/>
</dbReference>
<comment type="similarity">
    <text evidence="2">Belongs to the PGA52 family.</text>
</comment>
<dbReference type="AlphaFoldDB" id="A0A976ICW7"/>
<feature type="chain" id="PRO_5037054332" description="glucan endo-1,3-beta-D-glucosidase" evidence="9">
    <location>
        <begin position="24"/>
        <end position="582"/>
    </location>
</feature>
<keyword evidence="7" id="KW-0961">Cell wall biogenesis/degradation</keyword>
<evidence type="ECO:0000256" key="5">
    <source>
        <dbReference type="ARBA" id="ARBA00022801"/>
    </source>
</evidence>
<evidence type="ECO:0000259" key="11">
    <source>
        <dbReference type="Pfam" id="PF10290"/>
    </source>
</evidence>
<dbReference type="GeneID" id="94351044"/>
<dbReference type="InterPro" id="IPR018807">
    <property type="entry name" value="YJL171C/Tos1_N"/>
</dbReference>
<dbReference type="GO" id="GO:0042973">
    <property type="term" value="F:glucan endo-1,3-beta-D-glucosidase activity"/>
    <property type="evidence" value="ECO:0007669"/>
    <property type="project" value="UniProtKB-EC"/>
</dbReference>
<dbReference type="InterPro" id="IPR018805">
    <property type="entry name" value="YJL171C/Tos1_C"/>
</dbReference>
<evidence type="ECO:0000256" key="7">
    <source>
        <dbReference type="ARBA" id="ARBA00023316"/>
    </source>
</evidence>
<sequence>MVKVDCLPKVALATCLSAAVASAANVNFINKCPHSVELYHSQLGSAVAKVADIAVGASTSIYVTGPSHMYRHGQDPSATLVELSVDKHVWMDISIIPPMPAYCDSYIACKAGGKVGFNLPISIVPKTNNGSGSTCHGIECAADSPKTCADAYHFPLDNSKTHSCPMDTELDVTFCYVQLSPSPPPYEQQSPVQQDYEQQSPVQQDYDQQKPDQQKPDQQKPDQQKPDQQSSDQQDPEQQDPIRQDDSYLPLPTVIPVDTDVTQILGNALTLGTVKSKYTYAGKNAGNVPGSYDRVTDLCQCKKERVTINSPVGPLSEAVTMVFRGPLILFDVAVYIMDTTTTKWLRVSSYSKKDQTVENMTFMNNKNVDYSGQDRHSPQGYASADGMSKADNATVFNGVLKEAADVSKIGGGSGISTGVEVNILTGTKCVDGGECVGFHGENDYQGWVGGKKIFVTKVMMPHDTAPNQPAIWMLNAQVVHSNQYGCNCRGMGPVGGCGELDLTEVIETNAKRDMITTHYYFYDGSILSPLGDNFAPRRHDKPTVYLTIIDDSKDGLVKIVEVDDFDFSQVDITSLYQQLVDC</sequence>
<dbReference type="EC" id="3.2.1.39" evidence="3"/>
<keyword evidence="5" id="KW-0378">Hydrolase</keyword>
<dbReference type="KEGG" id="blac:94351044"/>
<evidence type="ECO:0000256" key="6">
    <source>
        <dbReference type="ARBA" id="ARBA00023295"/>
    </source>
</evidence>
<evidence type="ECO:0000256" key="4">
    <source>
        <dbReference type="ARBA" id="ARBA00022729"/>
    </source>
</evidence>
<dbReference type="PANTHER" id="PTHR31737">
    <property type="entry name" value="PROTEIN TOS1"/>
    <property type="match status" value="1"/>
</dbReference>
<feature type="region of interest" description="Disordered" evidence="8">
    <location>
        <begin position="183"/>
        <end position="253"/>
    </location>
</feature>
<evidence type="ECO:0000256" key="9">
    <source>
        <dbReference type="SAM" id="SignalP"/>
    </source>
</evidence>
<keyword evidence="6" id="KW-0326">Glycosidase</keyword>
<feature type="domain" description="Cell wall protein YJL171C/Tos1 N-terminal" evidence="11">
    <location>
        <begin position="288"/>
        <end position="336"/>
    </location>
</feature>
<keyword evidence="4 9" id="KW-0732">Signal</keyword>
<feature type="compositionally biased region" description="Basic and acidic residues" evidence="8">
    <location>
        <begin position="207"/>
        <end position="225"/>
    </location>
</feature>
<accession>A0A976ICW7</accession>
<dbReference type="PANTHER" id="PTHR31737:SF2">
    <property type="entry name" value="PROTEIN TOS1"/>
    <property type="match status" value="1"/>
</dbReference>
<dbReference type="InterPro" id="IPR001938">
    <property type="entry name" value="Thaumatin"/>
</dbReference>
<feature type="signal peptide" evidence="9">
    <location>
        <begin position="1"/>
        <end position="23"/>
    </location>
</feature>
<dbReference type="Pfam" id="PF10287">
    <property type="entry name" value="YJL171C_Tos1_C"/>
    <property type="match status" value="1"/>
</dbReference>
<evidence type="ECO:0000256" key="3">
    <source>
        <dbReference type="ARBA" id="ARBA00012780"/>
    </source>
</evidence>
<dbReference type="SUPFAM" id="SSF49870">
    <property type="entry name" value="Osmotin, thaumatin-like protein"/>
    <property type="match status" value="1"/>
</dbReference>
<comment type="catalytic activity">
    <reaction evidence="1">
        <text>Hydrolysis of (1-&gt;3)-beta-D-glucosidic linkages in (1-&gt;3)-beta-D-glucans.</text>
        <dbReference type="EC" id="3.2.1.39"/>
    </reaction>
</comment>
<dbReference type="InterPro" id="IPR037176">
    <property type="entry name" value="Osmotin/thaumatin-like_sf"/>
</dbReference>
<evidence type="ECO:0000259" key="10">
    <source>
        <dbReference type="Pfam" id="PF10287"/>
    </source>
</evidence>
<evidence type="ECO:0000313" key="13">
    <source>
        <dbReference type="Proteomes" id="UP000294530"/>
    </source>
</evidence>
<feature type="compositionally biased region" description="Low complexity" evidence="8">
    <location>
        <begin position="187"/>
        <end position="206"/>
    </location>
</feature>
<gene>
    <name evidence="12" type="ORF">CCR75_007312</name>
</gene>
<dbReference type="PROSITE" id="PS51367">
    <property type="entry name" value="THAUMATIN_2"/>
    <property type="match status" value="1"/>
</dbReference>
<comment type="caution">
    <text evidence="12">The sequence shown here is derived from an EMBL/GenBank/DDBJ whole genome shotgun (WGS) entry which is preliminary data.</text>
</comment>
<organism evidence="12 13">
    <name type="scientific">Bremia lactucae</name>
    <name type="common">Lettuce downy mildew</name>
    <dbReference type="NCBI Taxonomy" id="4779"/>
    <lineage>
        <taxon>Eukaryota</taxon>
        <taxon>Sar</taxon>
        <taxon>Stramenopiles</taxon>
        <taxon>Oomycota</taxon>
        <taxon>Peronosporomycetes</taxon>
        <taxon>Peronosporales</taxon>
        <taxon>Peronosporaceae</taxon>
        <taxon>Bremia</taxon>
    </lineage>
</organism>
<dbReference type="OrthoDB" id="118256at2759"/>
<evidence type="ECO:0000256" key="2">
    <source>
        <dbReference type="ARBA" id="ARBA00006055"/>
    </source>
</evidence>
<protein>
    <recommendedName>
        <fullName evidence="3">glucan endo-1,3-beta-D-glucosidase</fullName>
        <ecNumber evidence="3">3.2.1.39</ecNumber>
    </recommendedName>
</protein>
<dbReference type="RefSeq" id="XP_067816580.1">
    <property type="nucleotide sequence ID" value="XM_067965373.1"/>
</dbReference>
<name>A0A976ICW7_BRELC</name>
<dbReference type="SMART" id="SM00205">
    <property type="entry name" value="THN"/>
    <property type="match status" value="1"/>
</dbReference>
<feature type="domain" description="Cell wall protein YJL171C/Tos1 C-terminal" evidence="10">
    <location>
        <begin position="343"/>
        <end position="569"/>
    </location>
</feature>
<evidence type="ECO:0000256" key="8">
    <source>
        <dbReference type="SAM" id="MobiDB-lite"/>
    </source>
</evidence>
<evidence type="ECO:0000256" key="1">
    <source>
        <dbReference type="ARBA" id="ARBA00000382"/>
    </source>
</evidence>